<proteinExistence type="predicted"/>
<accession>X6LHT2</accession>
<dbReference type="OrthoDB" id="419317at2759"/>
<sequence length="365" mass="42016">MTTTHKQNTTTTERELPYQKKLFTSFLPFFLQFFYDKQKKLYTLEIVSIYVDLYETTSRKIFKSAAIMNLAGCKGNDTKKNTFWAKSQVAEMYQAQVMDAFKKSSIDGKLFTTSVFCVNDVHELGIPNIPAGQIFNAYHRTHSAEIKKKLEKNNKNWNPGATNHAFECNVTNGKNTKRIMMKKTITIRQIRNMINDIWSLNDNEYELIGSGHPLTEPDKTLEQYGIIESTVFACITNTHGGGSIISRKEDTGKEYVKIQNVRREYVSKKAIAKKEIPKEDIGKGDEQRVRHFNPKKNPEIKLATKRDIITLDDNELILRAQMPCGHAIGAQTMYEYIKWRLSKDLATTDICCPDPKCARKWDWSL</sequence>
<dbReference type="InterPro" id="IPR029071">
    <property type="entry name" value="Ubiquitin-like_domsf"/>
</dbReference>
<dbReference type="Proteomes" id="UP000023152">
    <property type="component" value="Unassembled WGS sequence"/>
</dbReference>
<dbReference type="EMBL" id="ASPP01038991">
    <property type="protein sequence ID" value="ETO01179.1"/>
    <property type="molecule type" value="Genomic_DNA"/>
</dbReference>
<dbReference type="PROSITE" id="PS50053">
    <property type="entry name" value="UBIQUITIN_2"/>
    <property type="match status" value="1"/>
</dbReference>
<evidence type="ECO:0000259" key="1">
    <source>
        <dbReference type="PROSITE" id="PS50053"/>
    </source>
</evidence>
<comment type="caution">
    <text evidence="2">The sequence shown here is derived from an EMBL/GenBank/DDBJ whole genome shotgun (WGS) entry which is preliminary data.</text>
</comment>
<dbReference type="InterPro" id="IPR000626">
    <property type="entry name" value="Ubiquitin-like_dom"/>
</dbReference>
<evidence type="ECO:0000313" key="3">
    <source>
        <dbReference type="Proteomes" id="UP000023152"/>
    </source>
</evidence>
<organism evidence="2 3">
    <name type="scientific">Reticulomyxa filosa</name>
    <dbReference type="NCBI Taxonomy" id="46433"/>
    <lineage>
        <taxon>Eukaryota</taxon>
        <taxon>Sar</taxon>
        <taxon>Rhizaria</taxon>
        <taxon>Retaria</taxon>
        <taxon>Foraminifera</taxon>
        <taxon>Monothalamids</taxon>
        <taxon>Reticulomyxidae</taxon>
        <taxon>Reticulomyxa</taxon>
    </lineage>
</organism>
<dbReference type="SUPFAM" id="SSF54236">
    <property type="entry name" value="Ubiquitin-like"/>
    <property type="match status" value="1"/>
</dbReference>
<dbReference type="Gene3D" id="3.10.20.90">
    <property type="entry name" value="Phosphatidylinositol 3-kinase Catalytic Subunit, Chain A, domain 1"/>
    <property type="match status" value="1"/>
</dbReference>
<keyword evidence="3" id="KW-1185">Reference proteome</keyword>
<name>X6LHT2_RETFI</name>
<reference evidence="2 3" key="1">
    <citation type="journal article" date="2013" name="Curr. Biol.">
        <title>The Genome of the Foraminiferan Reticulomyxa filosa.</title>
        <authorList>
            <person name="Glockner G."/>
            <person name="Hulsmann N."/>
            <person name="Schleicher M."/>
            <person name="Noegel A.A."/>
            <person name="Eichinger L."/>
            <person name="Gallinger C."/>
            <person name="Pawlowski J."/>
            <person name="Sierra R."/>
            <person name="Euteneuer U."/>
            <person name="Pillet L."/>
            <person name="Moustafa A."/>
            <person name="Platzer M."/>
            <person name="Groth M."/>
            <person name="Szafranski K."/>
            <person name="Schliwa M."/>
        </authorList>
    </citation>
    <scope>NUCLEOTIDE SEQUENCE [LARGE SCALE GENOMIC DNA]</scope>
</reference>
<protein>
    <recommendedName>
        <fullName evidence="1">Ubiquitin-like domain-containing protein</fullName>
    </recommendedName>
</protein>
<feature type="domain" description="Ubiquitin-like" evidence="1">
    <location>
        <begin position="172"/>
        <end position="241"/>
    </location>
</feature>
<gene>
    <name evidence="2" type="ORF">RFI_36261</name>
</gene>
<feature type="non-terminal residue" evidence="2">
    <location>
        <position position="365"/>
    </location>
</feature>
<evidence type="ECO:0000313" key="2">
    <source>
        <dbReference type="EMBL" id="ETO01179.1"/>
    </source>
</evidence>
<dbReference type="AlphaFoldDB" id="X6LHT2"/>
<dbReference type="CDD" id="cd17039">
    <property type="entry name" value="Ubl_ubiquitin_like"/>
    <property type="match status" value="1"/>
</dbReference>